<sequence length="128" mass="14602">MLINREPWDVFLKVTAINYGLVTLVLYIIQISTRYKIKDGNFHYRSLVFFGKIAIAKIHKLDVGKTLYVGMKPATAKKGIIIHYNRYEEVYISPEDNAAFVAALLAINPAIEVHYHPKPKGINKESLQ</sequence>
<dbReference type="Pfam" id="PF06713">
    <property type="entry name" value="bPH_4"/>
    <property type="match status" value="1"/>
</dbReference>
<evidence type="ECO:0000313" key="4">
    <source>
        <dbReference type="Proteomes" id="UP000435036"/>
    </source>
</evidence>
<evidence type="ECO:0000256" key="1">
    <source>
        <dbReference type="SAM" id="Phobius"/>
    </source>
</evidence>
<organism evidence="3 4">
    <name type="scientific">Sphingobacterium humi</name>
    <dbReference type="NCBI Taxonomy" id="1796905"/>
    <lineage>
        <taxon>Bacteria</taxon>
        <taxon>Pseudomonadati</taxon>
        <taxon>Bacteroidota</taxon>
        <taxon>Sphingobacteriia</taxon>
        <taxon>Sphingobacteriales</taxon>
        <taxon>Sphingobacteriaceae</taxon>
        <taxon>Sphingobacterium</taxon>
    </lineage>
</organism>
<evidence type="ECO:0000259" key="2">
    <source>
        <dbReference type="Pfam" id="PF06713"/>
    </source>
</evidence>
<dbReference type="EMBL" id="WSQA01000004">
    <property type="protein sequence ID" value="MVZ61850.1"/>
    <property type="molecule type" value="Genomic_DNA"/>
</dbReference>
<keyword evidence="1" id="KW-0472">Membrane</keyword>
<feature type="domain" description="Uncharacterized protein YyaB-like PH" evidence="2">
    <location>
        <begin position="33"/>
        <end position="108"/>
    </location>
</feature>
<dbReference type="Proteomes" id="UP000435036">
    <property type="component" value="Unassembled WGS sequence"/>
</dbReference>
<dbReference type="AlphaFoldDB" id="A0A6N8KWM3"/>
<proteinExistence type="predicted"/>
<protein>
    <recommendedName>
        <fullName evidence="2">Uncharacterized protein YyaB-like PH domain-containing protein</fullName>
    </recommendedName>
</protein>
<dbReference type="InterPro" id="IPR009589">
    <property type="entry name" value="PH_YyaB-like"/>
</dbReference>
<accession>A0A6N8KWM3</accession>
<keyword evidence="1" id="KW-1133">Transmembrane helix</keyword>
<name>A0A6N8KWM3_9SPHI</name>
<feature type="transmembrane region" description="Helical" evidence="1">
    <location>
        <begin position="12"/>
        <end position="29"/>
    </location>
</feature>
<keyword evidence="1" id="KW-0812">Transmembrane</keyword>
<dbReference type="OrthoDB" id="1437824at2"/>
<dbReference type="GO" id="GO:0030153">
    <property type="term" value="P:bacteriocin immunity"/>
    <property type="evidence" value="ECO:0007669"/>
    <property type="project" value="InterPro"/>
</dbReference>
<comment type="caution">
    <text evidence="3">The sequence shown here is derived from an EMBL/GenBank/DDBJ whole genome shotgun (WGS) entry which is preliminary data.</text>
</comment>
<gene>
    <name evidence="3" type="ORF">GQF63_07465</name>
</gene>
<evidence type="ECO:0000313" key="3">
    <source>
        <dbReference type="EMBL" id="MVZ61850.1"/>
    </source>
</evidence>
<reference evidence="3 4" key="1">
    <citation type="submission" date="2019-12" db="EMBL/GenBank/DDBJ databases">
        <authorList>
            <person name="Dong K."/>
        </authorList>
    </citation>
    <scope>NUCLEOTIDE SEQUENCE [LARGE SCALE GENOMIC DNA]</scope>
    <source>
        <strain evidence="3 4">JCM 31225</strain>
    </source>
</reference>
<keyword evidence="4" id="KW-1185">Reference proteome</keyword>